<dbReference type="OrthoDB" id="424302at2759"/>
<proteinExistence type="predicted"/>
<keyword evidence="2" id="KW-0520">NAD</keyword>
<dbReference type="GO" id="GO:0017136">
    <property type="term" value="F:histone deacetylase activity, NAD-dependent"/>
    <property type="evidence" value="ECO:0007669"/>
    <property type="project" value="TreeGrafter"/>
</dbReference>
<accession>A0A443SWG3</accession>
<keyword evidence="3" id="KW-0862">Zinc</keyword>
<evidence type="ECO:0000256" key="2">
    <source>
        <dbReference type="ARBA" id="ARBA00023027"/>
    </source>
</evidence>
<dbReference type="InterPro" id="IPR026590">
    <property type="entry name" value="Ssirtuin_cat_dom"/>
</dbReference>
<dbReference type="Gene3D" id="3.30.1600.10">
    <property type="entry name" value="SIR2/SIRT2 'Small Domain"/>
    <property type="match status" value="1"/>
</dbReference>
<dbReference type="SUPFAM" id="SSF52467">
    <property type="entry name" value="DHS-like NAD/FAD-binding domain"/>
    <property type="match status" value="1"/>
</dbReference>
<dbReference type="InterPro" id="IPR003000">
    <property type="entry name" value="Sirtuin"/>
</dbReference>
<dbReference type="Pfam" id="PF02146">
    <property type="entry name" value="SIR2"/>
    <property type="match status" value="1"/>
</dbReference>
<evidence type="ECO:0000313" key="6">
    <source>
        <dbReference type="Proteomes" id="UP000288716"/>
    </source>
</evidence>
<dbReference type="GO" id="GO:0005759">
    <property type="term" value="C:mitochondrial matrix"/>
    <property type="evidence" value="ECO:0007669"/>
    <property type="project" value="TreeGrafter"/>
</dbReference>
<dbReference type="InterPro" id="IPR026591">
    <property type="entry name" value="Sirtuin_cat_small_dom_sf"/>
</dbReference>
<gene>
    <name evidence="5" type="ORF">B4U80_10924</name>
</gene>
<dbReference type="GO" id="GO:0070403">
    <property type="term" value="F:NAD+ binding"/>
    <property type="evidence" value="ECO:0007669"/>
    <property type="project" value="InterPro"/>
</dbReference>
<keyword evidence="3" id="KW-0479">Metal-binding</keyword>
<feature type="domain" description="Deacetylase sirtuin-type" evidence="4">
    <location>
        <begin position="34"/>
        <end position="323"/>
    </location>
</feature>
<feature type="binding site" evidence="3">
    <location>
        <position position="226"/>
    </location>
    <ligand>
        <name>Zn(2+)</name>
        <dbReference type="ChEBI" id="CHEBI:29105"/>
    </ligand>
</feature>
<evidence type="ECO:0000259" key="4">
    <source>
        <dbReference type="PROSITE" id="PS50305"/>
    </source>
</evidence>
<dbReference type="InterPro" id="IPR029035">
    <property type="entry name" value="DHS-like_NAD/FAD-binding_dom"/>
</dbReference>
<dbReference type="EMBL" id="NCKV01000044">
    <property type="protein sequence ID" value="RWS31849.1"/>
    <property type="molecule type" value="Genomic_DNA"/>
</dbReference>
<dbReference type="PROSITE" id="PS50305">
    <property type="entry name" value="SIRTUIN"/>
    <property type="match status" value="1"/>
</dbReference>
<dbReference type="VEuPathDB" id="VectorBase:LDEU000192"/>
<feature type="binding site" evidence="3">
    <location>
        <position position="230"/>
    </location>
    <ligand>
        <name>Zn(2+)</name>
        <dbReference type="ChEBI" id="CHEBI:29105"/>
    </ligand>
</feature>
<feature type="binding site" evidence="3">
    <location>
        <position position="166"/>
    </location>
    <ligand>
        <name>Zn(2+)</name>
        <dbReference type="ChEBI" id="CHEBI:29105"/>
    </ligand>
</feature>
<dbReference type="STRING" id="299467.A0A443SWG3"/>
<dbReference type="PANTHER" id="PTHR11085:SF10">
    <property type="entry name" value="NAD-DEPENDENT PROTEIN DEACYLASE SIRTUIN-5, MITOCHONDRIAL-RELATED"/>
    <property type="match status" value="1"/>
</dbReference>
<protein>
    <submittedName>
        <fullName evidence="5">NAD-dependent deacetylase sirtuin-4-like protein</fullName>
    </submittedName>
</protein>
<keyword evidence="1" id="KW-0808">Transferase</keyword>
<dbReference type="InterPro" id="IPR050134">
    <property type="entry name" value="NAD-dep_sirtuin_deacylases"/>
</dbReference>
<dbReference type="AlphaFoldDB" id="A0A443SWG3"/>
<feature type="active site" description="Proton acceptor" evidence="3">
    <location>
        <position position="158"/>
    </location>
</feature>
<keyword evidence="6" id="KW-1185">Reference proteome</keyword>
<sequence length="323" mass="36806">MKYFRFSTRRLLFEKLSNILVRNENFCTFVPRHEPVCEADVRDLQSFVDNSKRMLVLTGAGVSTESGLPDYRSAEVGLYAKSNHKPMEIKAFLESEAMRKKYWSRNYIAFPRLTRIEPNYTHLTLTKWERSNRLVSTVTQNVDRLHQKSGSKNVIELHGNGYVVKCTDSNKVGCGYKISRSVFQQHLNELNNDLFEKFDSIAGTLRPDMDVDINSNYVQNFKIPQCPQCCGILKPDIIFFGDNVPKCTVEKVYKLVEASDSFLVLGSSLSVFSAYRFVLFANELKKPIAIVNIGSTRADALKLLHINKRCGEILPLLKVEAVS</sequence>
<evidence type="ECO:0000256" key="1">
    <source>
        <dbReference type="ARBA" id="ARBA00022679"/>
    </source>
</evidence>
<dbReference type="GO" id="GO:0046872">
    <property type="term" value="F:metal ion binding"/>
    <property type="evidence" value="ECO:0007669"/>
    <property type="project" value="UniProtKB-KW"/>
</dbReference>
<reference evidence="5 6" key="1">
    <citation type="journal article" date="2018" name="Gigascience">
        <title>Genomes of trombidid mites reveal novel predicted allergens and laterally-transferred genes associated with secondary metabolism.</title>
        <authorList>
            <person name="Dong X."/>
            <person name="Chaisiri K."/>
            <person name="Xia D."/>
            <person name="Armstrong S.D."/>
            <person name="Fang Y."/>
            <person name="Donnelly M.J."/>
            <person name="Kadowaki T."/>
            <person name="McGarry J.W."/>
            <person name="Darby A.C."/>
            <person name="Makepeace B.L."/>
        </authorList>
    </citation>
    <scope>NUCLEOTIDE SEQUENCE [LARGE SCALE GENOMIC DNA]</scope>
    <source>
        <strain evidence="5">UoL-UT</strain>
    </source>
</reference>
<evidence type="ECO:0000256" key="3">
    <source>
        <dbReference type="PROSITE-ProRule" id="PRU00236"/>
    </source>
</evidence>
<dbReference type="Gene3D" id="3.40.50.1220">
    <property type="entry name" value="TPP-binding domain"/>
    <property type="match status" value="1"/>
</dbReference>
<comment type="caution">
    <text evidence="5">The sequence shown here is derived from an EMBL/GenBank/DDBJ whole genome shotgun (WGS) entry which is preliminary data.</text>
</comment>
<dbReference type="PANTHER" id="PTHR11085">
    <property type="entry name" value="NAD-DEPENDENT PROTEIN DEACYLASE SIRTUIN-5, MITOCHONDRIAL-RELATED"/>
    <property type="match status" value="1"/>
</dbReference>
<evidence type="ECO:0000313" key="5">
    <source>
        <dbReference type="EMBL" id="RWS31849.1"/>
    </source>
</evidence>
<name>A0A443SWG3_9ACAR</name>
<dbReference type="Proteomes" id="UP000288716">
    <property type="component" value="Unassembled WGS sequence"/>
</dbReference>
<feature type="binding site" evidence="3">
    <location>
        <position position="174"/>
    </location>
    <ligand>
        <name>Zn(2+)</name>
        <dbReference type="ChEBI" id="CHEBI:29105"/>
    </ligand>
</feature>
<organism evidence="5 6">
    <name type="scientific">Leptotrombidium deliense</name>
    <dbReference type="NCBI Taxonomy" id="299467"/>
    <lineage>
        <taxon>Eukaryota</taxon>
        <taxon>Metazoa</taxon>
        <taxon>Ecdysozoa</taxon>
        <taxon>Arthropoda</taxon>
        <taxon>Chelicerata</taxon>
        <taxon>Arachnida</taxon>
        <taxon>Acari</taxon>
        <taxon>Acariformes</taxon>
        <taxon>Trombidiformes</taxon>
        <taxon>Prostigmata</taxon>
        <taxon>Anystina</taxon>
        <taxon>Parasitengona</taxon>
        <taxon>Trombiculoidea</taxon>
        <taxon>Trombiculidae</taxon>
        <taxon>Leptotrombidium</taxon>
    </lineage>
</organism>